<dbReference type="Pfam" id="PF03459">
    <property type="entry name" value="TOBE"/>
    <property type="match status" value="1"/>
</dbReference>
<feature type="domain" description="Mop" evidence="7">
    <location>
        <begin position="125"/>
        <end position="192"/>
    </location>
</feature>
<sequence>MPTNTEILLTIKLQQQLFVDPKRIRLLKEIQQCGSINQAAKNAKVSYKSAWDHLAAMNAISPKPLLERNIGGKHGGGTALTIYAKRLLQLYDLLEQTQQKAFAILQDESIPLDSILHATSHFSLQSSARNQFLGTISKLSYQNIHCFVEIQLKGINQPLAVSITEKSAIRLNLTLGKEVMLMIKAPWVNLYRHKPENRSVNLFLATVMDILDKGETKEVMLNFGEANLPCCATLTTKEPIKLKDQVWIYIDPEQVILTTL</sequence>
<keyword evidence="4" id="KW-0677">Repeat</keyword>
<keyword evidence="2 5" id="KW-0813">Transport</keyword>
<dbReference type="InterPro" id="IPR004606">
    <property type="entry name" value="Mop_domain"/>
</dbReference>
<evidence type="ECO:0000256" key="6">
    <source>
        <dbReference type="PIRSR" id="PIRSR005763-1"/>
    </source>
</evidence>
<name>A0A1T0BA51_9PAST</name>
<dbReference type="AlphaFoldDB" id="A0A1T0BA51"/>
<dbReference type="PANTHER" id="PTHR30432:SF1">
    <property type="entry name" value="DNA-BINDING TRANSCRIPTIONAL DUAL REGULATOR MODE"/>
    <property type="match status" value="1"/>
</dbReference>
<protein>
    <submittedName>
        <fullName evidence="8">Molybdenum-dependent transcriptional regulator</fullName>
    </submittedName>
</protein>
<evidence type="ECO:0000256" key="2">
    <source>
        <dbReference type="ARBA" id="ARBA00022448"/>
    </source>
</evidence>
<dbReference type="InterPro" id="IPR003725">
    <property type="entry name" value="ModE-bd_N"/>
</dbReference>
<dbReference type="InterPro" id="IPR008995">
    <property type="entry name" value="Mo/tungstate-bd_C_term_dom"/>
</dbReference>
<dbReference type="GO" id="GO:0015689">
    <property type="term" value="P:molybdate ion transport"/>
    <property type="evidence" value="ECO:0007669"/>
    <property type="project" value="UniProtKB-UniRule"/>
</dbReference>
<feature type="region of interest" description="Required for dimer formation and molybdate binding" evidence="6">
    <location>
        <begin position="126"/>
        <end position="134"/>
    </location>
</feature>
<dbReference type="SUPFAM" id="SSF50331">
    <property type="entry name" value="MOP-like"/>
    <property type="match status" value="2"/>
</dbReference>
<proteinExistence type="inferred from homology"/>
<dbReference type="GO" id="GO:0030151">
    <property type="term" value="F:molybdenum ion binding"/>
    <property type="evidence" value="ECO:0007669"/>
    <property type="project" value="UniProtKB-UniRule"/>
</dbReference>
<dbReference type="NCBIfam" id="TIGR00638">
    <property type="entry name" value="Mop"/>
    <property type="match status" value="1"/>
</dbReference>
<evidence type="ECO:0000313" key="9">
    <source>
        <dbReference type="Proteomes" id="UP000190023"/>
    </source>
</evidence>
<accession>A0A1T0BA51</accession>
<dbReference type="EMBL" id="MUYB01000005">
    <property type="protein sequence ID" value="OOS07068.1"/>
    <property type="molecule type" value="Genomic_DNA"/>
</dbReference>
<comment type="caution">
    <text evidence="8">The sequence shown here is derived from an EMBL/GenBank/DDBJ whole genome shotgun (WGS) entry which is preliminary data.</text>
</comment>
<dbReference type="Proteomes" id="UP000190023">
    <property type="component" value="Unassembled WGS sequence"/>
</dbReference>
<dbReference type="PROSITE" id="PS51866">
    <property type="entry name" value="MOP"/>
    <property type="match status" value="1"/>
</dbReference>
<dbReference type="GO" id="GO:0006355">
    <property type="term" value="P:regulation of DNA-templated transcription"/>
    <property type="evidence" value="ECO:0007669"/>
    <property type="project" value="InterPro"/>
</dbReference>
<evidence type="ECO:0000256" key="1">
    <source>
        <dbReference type="ARBA" id="ARBA00008110"/>
    </source>
</evidence>
<dbReference type="Gene3D" id="1.10.10.10">
    <property type="entry name" value="Winged helix-like DNA-binding domain superfamily/Winged helix DNA-binding domain"/>
    <property type="match status" value="1"/>
</dbReference>
<evidence type="ECO:0000259" key="7">
    <source>
        <dbReference type="PROSITE" id="PS51866"/>
    </source>
</evidence>
<comment type="similarity">
    <text evidence="1 5">Belongs to the ModE family.</text>
</comment>
<keyword evidence="9" id="KW-1185">Reference proteome</keyword>
<dbReference type="InterPro" id="IPR051815">
    <property type="entry name" value="Molybdate_resp_trans_reg"/>
</dbReference>
<dbReference type="InterPro" id="IPR016462">
    <property type="entry name" value="ModE"/>
</dbReference>
<organism evidence="8 9">
    <name type="scientific">[Haemophilus] felis</name>
    <dbReference type="NCBI Taxonomy" id="123822"/>
    <lineage>
        <taxon>Bacteria</taxon>
        <taxon>Pseudomonadati</taxon>
        <taxon>Pseudomonadota</taxon>
        <taxon>Gammaproteobacteria</taxon>
        <taxon>Pasteurellales</taxon>
        <taxon>Pasteurellaceae</taxon>
    </lineage>
</organism>
<reference evidence="8 9" key="1">
    <citation type="submission" date="2017-02" db="EMBL/GenBank/DDBJ databases">
        <title>Draft genome sequence of Haemophilus felis CCUG 31170 type strain.</title>
        <authorList>
            <person name="Engstrom-Jakobsson H."/>
            <person name="Salva-Serra F."/>
            <person name="Thorell K."/>
            <person name="Gonzales-Siles L."/>
            <person name="Karlsson R."/>
            <person name="Boulund F."/>
            <person name="Engstrand L."/>
            <person name="Kristiansson E."/>
            <person name="Moore E."/>
        </authorList>
    </citation>
    <scope>NUCLEOTIDE SEQUENCE [LARGE SCALE GENOMIC DNA]</scope>
    <source>
        <strain evidence="8 9">CCUG 31170</strain>
    </source>
</reference>
<keyword evidence="3 5" id="KW-0500">Molybdenum</keyword>
<evidence type="ECO:0000256" key="3">
    <source>
        <dbReference type="ARBA" id="ARBA00022505"/>
    </source>
</evidence>
<evidence type="ECO:0000256" key="4">
    <source>
        <dbReference type="ARBA" id="ARBA00022737"/>
    </source>
</evidence>
<dbReference type="InterPro" id="IPR005116">
    <property type="entry name" value="Transp-assoc_OB_typ1"/>
</dbReference>
<dbReference type="InterPro" id="IPR036388">
    <property type="entry name" value="WH-like_DNA-bd_sf"/>
</dbReference>
<dbReference type="PANTHER" id="PTHR30432">
    <property type="entry name" value="TRANSCRIPTIONAL REGULATOR MODE"/>
    <property type="match status" value="1"/>
</dbReference>
<dbReference type="STRING" id="123822.B0188_01385"/>
<dbReference type="Gene3D" id="2.40.50.100">
    <property type="match status" value="1"/>
</dbReference>
<dbReference type="NCBIfam" id="TIGR00637">
    <property type="entry name" value="ModE_repress"/>
    <property type="match status" value="1"/>
</dbReference>
<dbReference type="SUPFAM" id="SSF46785">
    <property type="entry name" value="Winged helix' DNA-binding domain"/>
    <property type="match status" value="1"/>
</dbReference>
<dbReference type="PIRSF" id="PIRSF005763">
    <property type="entry name" value="Txn_reg_ModE"/>
    <property type="match status" value="1"/>
</dbReference>
<gene>
    <name evidence="8" type="ORF">B0188_01385</name>
</gene>
<dbReference type="InterPro" id="IPR036390">
    <property type="entry name" value="WH_DNA-bd_sf"/>
</dbReference>
<dbReference type="OrthoDB" id="9800709at2"/>
<evidence type="ECO:0000313" key="8">
    <source>
        <dbReference type="EMBL" id="OOS07068.1"/>
    </source>
</evidence>
<evidence type="ECO:0000256" key="5">
    <source>
        <dbReference type="PIRNR" id="PIRNR005763"/>
    </source>
</evidence>